<feature type="region of interest" description="Disordered" evidence="4">
    <location>
        <begin position="705"/>
        <end position="727"/>
    </location>
</feature>
<evidence type="ECO:0000313" key="7">
    <source>
        <dbReference type="Proteomes" id="UP001430356"/>
    </source>
</evidence>
<dbReference type="SUPFAM" id="SSF51971">
    <property type="entry name" value="Nucleotide-binding domain"/>
    <property type="match status" value="1"/>
</dbReference>
<dbReference type="InterPro" id="IPR006076">
    <property type="entry name" value="FAD-dep_OxRdtase"/>
</dbReference>
<keyword evidence="1" id="KW-0560">Oxidoreductase</keyword>
<reference evidence="6 7" key="1">
    <citation type="journal article" date="2021" name="MBio">
        <title>A New Model Trypanosomatid, Novymonas esmeraldas: Genomic Perception of Its 'Candidatus Pandoraea novymonadis' Endosymbiont.</title>
        <authorList>
            <person name="Zakharova A."/>
            <person name="Saura A."/>
            <person name="Butenko A."/>
            <person name="Podesvova L."/>
            <person name="Warmusova S."/>
            <person name="Kostygov A.Y."/>
            <person name="Nenarokova A."/>
            <person name="Lukes J."/>
            <person name="Opperdoes F.R."/>
            <person name="Yurchenko V."/>
        </authorList>
    </citation>
    <scope>NUCLEOTIDE SEQUENCE [LARGE SCALE GENOMIC DNA]</scope>
    <source>
        <strain evidence="6 7">E262AT.01</strain>
    </source>
</reference>
<evidence type="ECO:0000256" key="4">
    <source>
        <dbReference type="SAM" id="MobiDB-lite"/>
    </source>
</evidence>
<proteinExistence type="predicted"/>
<dbReference type="GO" id="GO:0005737">
    <property type="term" value="C:cytoplasm"/>
    <property type="evidence" value="ECO:0007669"/>
    <property type="project" value="TreeGrafter"/>
</dbReference>
<comment type="caution">
    <text evidence="6">The sequence shown here is derived from an EMBL/GenBank/DDBJ whole genome shotgun (WGS) entry which is preliminary data.</text>
</comment>
<dbReference type="Gene3D" id="3.50.50.60">
    <property type="entry name" value="FAD/NAD(P)-binding domain"/>
    <property type="match status" value="2"/>
</dbReference>
<dbReference type="EMBL" id="JAECZO010000030">
    <property type="protein sequence ID" value="KAK7194059.1"/>
    <property type="molecule type" value="Genomic_DNA"/>
</dbReference>
<evidence type="ECO:0000256" key="2">
    <source>
        <dbReference type="ARBA" id="ARBA00039785"/>
    </source>
</evidence>
<accession>A0AAW0EKU6</accession>
<dbReference type="PANTHER" id="PTHR13847">
    <property type="entry name" value="SARCOSINE DEHYDROGENASE-RELATED"/>
    <property type="match status" value="1"/>
</dbReference>
<protein>
    <recommendedName>
        <fullName evidence="2">FAD-dependent oxidoreductase domain-containing protein 1</fullName>
    </recommendedName>
</protein>
<dbReference type="Pfam" id="PF01266">
    <property type="entry name" value="DAO"/>
    <property type="match status" value="1"/>
</dbReference>
<dbReference type="Gene3D" id="3.30.9.10">
    <property type="entry name" value="D-Amino Acid Oxidase, subunit A, domain 2"/>
    <property type="match status" value="1"/>
</dbReference>
<dbReference type="PANTHER" id="PTHR13847:SF287">
    <property type="entry name" value="FAD-DEPENDENT OXIDOREDUCTASE DOMAIN-CONTAINING PROTEIN 1"/>
    <property type="match status" value="1"/>
</dbReference>
<dbReference type="AlphaFoldDB" id="A0AAW0EKU6"/>
<evidence type="ECO:0000313" key="6">
    <source>
        <dbReference type="EMBL" id="KAK7194059.1"/>
    </source>
</evidence>
<feature type="region of interest" description="Disordered" evidence="4">
    <location>
        <begin position="560"/>
        <end position="582"/>
    </location>
</feature>
<sequence length="727" mass="78186">MGQRGSRIAPAAAAASETPAVADPTERLSLAAPSAAVVGAGVAGVHVAYELAKLGFSVTVFERRGDIAGGETRHALPFVGVGLIEPSISRTAYRSEVLRGLLFPAICPNLVAREHLLNTVFNPVVYRWMYGRVRSCFSDDEVMTYTNNLSCVSRSVVCELVDKYPQLGQHVLADPVVVLNEQKAPAVTAHKEPLMVDPVGWTRGLADVCARHHGVHFALGERLEGVVTYLKYDIESAKSIRVSKPSPADPEKRLYASERYDVVVLAAGADTGTMTLLDSRLPVLGLSGLSAVVRQPTGALKDALWALFQRTPSRADTATPAPSPPVADTEPHRSSTTTSLARPATATLALLSSQCCLYGYTRPYGVSSAADNGGGGAGGGGGASSSPPSSAVDAMLQAKVLPSPQETVLQGLLSLDCTVKRETHGLVSQQLQRIESYLRVKCGLSVPLASPSAAAAQADCDKSGVRVHEYVRAFTPDGVPIIDHNGGSFNTFVCCGFGDHAMDLAPGAAKVLGKLVEHQAHRLREEDMEKVETWGLLASKLSPSRRTQVEEDLQLLFNGADPESARPHEPRPAGEASSLTPLPFAGNPFSTDRLSGMVKKEVSMSESPTWLDRLYAVEDAFLTQLEPRRRRFHAKVSELAQRDGMPDWLHTVVFCYFYEGDNSPEALAQRQRHRQKLIELAQRYEAPPTAAADGETATVPLTAAERSTLKQAEMERRVREAFPTASR</sequence>
<dbReference type="GO" id="GO:0016491">
    <property type="term" value="F:oxidoreductase activity"/>
    <property type="evidence" value="ECO:0007669"/>
    <property type="project" value="UniProtKB-KW"/>
</dbReference>
<gene>
    <name evidence="6" type="ORF">NESM_000318600</name>
</gene>
<feature type="compositionally biased region" description="Low complexity" evidence="4">
    <location>
        <begin position="9"/>
        <end position="20"/>
    </location>
</feature>
<dbReference type="Proteomes" id="UP001430356">
    <property type="component" value="Unassembled WGS sequence"/>
</dbReference>
<feature type="region of interest" description="Disordered" evidence="4">
    <location>
        <begin position="314"/>
        <end position="341"/>
    </location>
</feature>
<comment type="function">
    <text evidence="3">Required for the assembly of the mitochondrial membrane respiratory chain NADH dehydrogenase (Complex I). Involved in mid-late stages of complex I assembly.</text>
</comment>
<feature type="region of interest" description="Disordered" evidence="4">
    <location>
        <begin position="1"/>
        <end position="20"/>
    </location>
</feature>
<name>A0AAW0EKU6_9TRYP</name>
<dbReference type="InterPro" id="IPR036188">
    <property type="entry name" value="FAD/NAD-bd_sf"/>
</dbReference>
<feature type="compositionally biased region" description="Basic and acidic residues" evidence="4">
    <location>
        <begin position="563"/>
        <end position="572"/>
    </location>
</feature>
<keyword evidence="7" id="KW-1185">Reference proteome</keyword>
<evidence type="ECO:0000256" key="3">
    <source>
        <dbReference type="ARBA" id="ARBA00046185"/>
    </source>
</evidence>
<organism evidence="6 7">
    <name type="scientific">Novymonas esmeraldas</name>
    <dbReference type="NCBI Taxonomy" id="1808958"/>
    <lineage>
        <taxon>Eukaryota</taxon>
        <taxon>Discoba</taxon>
        <taxon>Euglenozoa</taxon>
        <taxon>Kinetoplastea</taxon>
        <taxon>Metakinetoplastina</taxon>
        <taxon>Trypanosomatida</taxon>
        <taxon>Trypanosomatidae</taxon>
        <taxon>Novymonas</taxon>
    </lineage>
</organism>
<evidence type="ECO:0000256" key="1">
    <source>
        <dbReference type="ARBA" id="ARBA00023002"/>
    </source>
</evidence>
<evidence type="ECO:0000259" key="5">
    <source>
        <dbReference type="Pfam" id="PF01266"/>
    </source>
</evidence>
<feature type="domain" description="FAD dependent oxidoreductase" evidence="5">
    <location>
        <begin position="36"/>
        <end position="320"/>
    </location>
</feature>